<dbReference type="InterPro" id="IPR002653">
    <property type="entry name" value="Znf_A20"/>
</dbReference>
<organism evidence="9">
    <name type="scientific">Aegilops tauschii</name>
    <name type="common">Tausch's goatgrass</name>
    <name type="synonym">Aegilops squarrosa</name>
    <dbReference type="NCBI Taxonomy" id="37682"/>
    <lineage>
        <taxon>Eukaryota</taxon>
        <taxon>Viridiplantae</taxon>
        <taxon>Streptophyta</taxon>
        <taxon>Embryophyta</taxon>
        <taxon>Tracheophyta</taxon>
        <taxon>Spermatophyta</taxon>
        <taxon>Magnoliopsida</taxon>
        <taxon>Liliopsida</taxon>
        <taxon>Poales</taxon>
        <taxon>Poaceae</taxon>
        <taxon>BOP clade</taxon>
        <taxon>Pooideae</taxon>
        <taxon>Triticodae</taxon>
        <taxon>Triticeae</taxon>
        <taxon>Triticinae</taxon>
        <taxon>Aegilops</taxon>
    </lineage>
</organism>
<feature type="domain" description="AN1-type" evidence="8">
    <location>
        <begin position="329"/>
        <end position="375"/>
    </location>
</feature>
<evidence type="ECO:0000256" key="5">
    <source>
        <dbReference type="ARBA" id="ARBA00023016"/>
    </source>
</evidence>
<evidence type="ECO:0000256" key="6">
    <source>
        <dbReference type="SAM" id="MobiDB-lite"/>
    </source>
</evidence>
<comment type="function">
    <text evidence="1">May be involved in environmental stress response.</text>
</comment>
<reference evidence="9" key="1">
    <citation type="submission" date="2015-06" db="UniProtKB">
        <authorList>
            <consortium name="EnsemblPlants"/>
        </authorList>
    </citation>
    <scope>IDENTIFICATION</scope>
</reference>
<evidence type="ECO:0000259" key="8">
    <source>
        <dbReference type="PROSITE" id="PS51039"/>
    </source>
</evidence>
<dbReference type="Pfam" id="PF01754">
    <property type="entry name" value="zf-A20"/>
    <property type="match status" value="1"/>
</dbReference>
<dbReference type="Pfam" id="PF01428">
    <property type="entry name" value="zf-AN1"/>
    <property type="match status" value="1"/>
</dbReference>
<dbReference type="PANTHER" id="PTHR10634:SF149">
    <property type="entry name" value="AN1-TYPE DOMAIN-CONTAINING PROTEIN-RELATED"/>
    <property type="match status" value="1"/>
</dbReference>
<keyword evidence="2" id="KW-0479">Metal-binding</keyword>
<dbReference type="SMART" id="SM00259">
    <property type="entry name" value="ZnF_A20"/>
    <property type="match status" value="1"/>
</dbReference>
<dbReference type="PROSITE" id="PS51036">
    <property type="entry name" value="ZF_A20"/>
    <property type="match status" value="1"/>
</dbReference>
<keyword evidence="4" id="KW-0862">Zinc</keyword>
<dbReference type="InterPro" id="IPR035896">
    <property type="entry name" value="AN1-like_Znf"/>
</dbReference>
<proteinExistence type="predicted"/>
<dbReference type="PANTHER" id="PTHR10634">
    <property type="entry name" value="AN1-TYPE ZINC FINGER PROTEIN"/>
    <property type="match status" value="1"/>
</dbReference>
<evidence type="ECO:0000256" key="4">
    <source>
        <dbReference type="ARBA" id="ARBA00022833"/>
    </source>
</evidence>
<evidence type="ECO:0000259" key="7">
    <source>
        <dbReference type="PROSITE" id="PS51036"/>
    </source>
</evidence>
<dbReference type="Gene3D" id="4.10.1110.10">
    <property type="entry name" value="AN1-like Zinc finger"/>
    <property type="match status" value="1"/>
</dbReference>
<feature type="region of interest" description="Disordered" evidence="6">
    <location>
        <begin position="1"/>
        <end position="24"/>
    </location>
</feature>
<dbReference type="GO" id="GO:0008270">
    <property type="term" value="F:zinc ion binding"/>
    <property type="evidence" value="ECO:0007669"/>
    <property type="project" value="UniProtKB-KW"/>
</dbReference>
<evidence type="ECO:0000256" key="1">
    <source>
        <dbReference type="ARBA" id="ARBA00003732"/>
    </source>
</evidence>
<sequence>MHKCSAEENLLGNQARPKRGGMKQQQVDLNLSSIWCNKKARRAPGKKEMPPSHSPRSCTTTTSYGTGQPRHVISISPFSFVLGGVQTRQRRLPEVGIKFSTPSPYSDGASSAIEERVEIGSFRSTLLFIGGGCVLAPGKFSVGEKSRAVSRPQELFHLRLVGFFGYGLICASASVCDVIVVECIEASAGYHRPPYETHVLSWKILEGIAHYNMNPFKVQSTSSGTYVLIGPLAAMAQESWKESEETVQTPEAPILCVNNCGFFGSSMTNNMCSKCYRDFIKATTMAAPVVEKKVFSVASSSSVTLEQAKADEVPAVAVADSQAAQEPPKPPSNRCLSCRKKVGLTGFQCRCGGTFCSMHRYADSHECTFDYKKAGREQIAKQNPVVIAKKINKI</sequence>
<dbReference type="PROSITE" id="PS51039">
    <property type="entry name" value="ZF_AN1"/>
    <property type="match status" value="1"/>
</dbReference>
<dbReference type="SUPFAM" id="SSF118310">
    <property type="entry name" value="AN1-like Zinc finger"/>
    <property type="match status" value="1"/>
</dbReference>
<dbReference type="EnsemblPlants" id="EMT32776">
    <property type="protein sequence ID" value="EMT32776"/>
    <property type="gene ID" value="F775_06896"/>
</dbReference>
<evidence type="ECO:0000256" key="3">
    <source>
        <dbReference type="ARBA" id="ARBA00022771"/>
    </source>
</evidence>
<evidence type="ECO:0000256" key="2">
    <source>
        <dbReference type="ARBA" id="ARBA00022723"/>
    </source>
</evidence>
<evidence type="ECO:0000313" key="9">
    <source>
        <dbReference type="EnsemblPlants" id="EMT32776"/>
    </source>
</evidence>
<dbReference type="InterPro" id="IPR050652">
    <property type="entry name" value="AN1_A20_ZnFinger"/>
</dbReference>
<dbReference type="Gene3D" id="1.20.5.4770">
    <property type="match status" value="1"/>
</dbReference>
<dbReference type="AlphaFoldDB" id="M8D8F9"/>
<name>M8D8F9_AEGTA</name>
<protein>
    <submittedName>
        <fullName evidence="9">Zinc finger A20 and AN1 domain-containing stress-associated protein 9</fullName>
    </submittedName>
</protein>
<feature type="region of interest" description="Disordered" evidence="6">
    <location>
        <begin position="40"/>
        <end position="66"/>
    </location>
</feature>
<dbReference type="SMART" id="SM00154">
    <property type="entry name" value="ZnF_AN1"/>
    <property type="match status" value="1"/>
</dbReference>
<feature type="compositionally biased region" description="Polar residues" evidence="6">
    <location>
        <begin position="54"/>
        <end position="66"/>
    </location>
</feature>
<accession>M8D8F9</accession>
<dbReference type="SUPFAM" id="SSF57716">
    <property type="entry name" value="Glucocorticoid receptor-like (DNA-binding domain)"/>
    <property type="match status" value="1"/>
</dbReference>
<dbReference type="InterPro" id="IPR000058">
    <property type="entry name" value="Znf_AN1"/>
</dbReference>
<feature type="domain" description="A20-type" evidence="7">
    <location>
        <begin position="250"/>
        <end position="284"/>
    </location>
</feature>
<dbReference type="FunFam" id="4.10.1110.10:FF:000001">
    <property type="entry name" value="Zinc finger AN1-type containing 6"/>
    <property type="match status" value="1"/>
</dbReference>
<dbReference type="GO" id="GO:0003677">
    <property type="term" value="F:DNA binding"/>
    <property type="evidence" value="ECO:0007669"/>
    <property type="project" value="InterPro"/>
</dbReference>
<keyword evidence="3" id="KW-0863">Zinc-finger</keyword>
<keyword evidence="5" id="KW-0346">Stress response</keyword>